<name>A0ABU9AQ30_9BACT</name>
<keyword evidence="3" id="KW-1185">Reference proteome</keyword>
<accession>A0ABU9AQ30</accession>
<dbReference type="Pfam" id="PF11721">
    <property type="entry name" value="Malectin"/>
    <property type="match status" value="1"/>
</dbReference>
<feature type="domain" description="Malectin" evidence="1">
    <location>
        <begin position="832"/>
        <end position="935"/>
    </location>
</feature>
<dbReference type="Gene3D" id="2.60.120.430">
    <property type="entry name" value="Galactose-binding lectin"/>
    <property type="match status" value="1"/>
</dbReference>
<sequence length="1098" mass="111562">MKTPLQSFPMLRLVEGLSRRSAIMSVGGAIALCGSAAAATATWTGGDGSDPNWSVAGNWSAAPLTGDDIVFSGVTNAFNTNDLNTAIGGTIAVNSLTFDAAAESFEIGGNPIFFNGKTIANNSTFPQVLNARLQENASGIVAAGTGELELLGVETNTFSHVFTKNGTSTVKVDGSYSTVDGSGGAPFQLTVNAGTLDWAGGIFGTVNVNANATLLSTNANWHYNTTLKLNNATSTVGFTINTALGEMDAVAGSTIKSLAGGGTTIIDFNQDPVTRINDIAGNLVDGDGGGRLGVLLGSNTGIPLVNLSGQNTYTGDTEVRTAGSKLNLLNGGKVTFKIEPDGVSNKIFGPGLVSLNGALDITGLDTVGTPAIGTKWVLVQSPSVTYGANFTVPGFTETSPGIWRKIVGPATWYFTKASGKLAFGVLPDSVWAGGSGGNWSTGANWTSLSSPVTNDLPTLTGSNTASNNDVATAWDTVNLLPGAVQLAGLRFDAAAGSFNLSGNELYLNSKTIQNLSANPQTISAGIGAGLNGFTVNTSAGDVILTGPLNNYDPTNSSNRALTKAGTGKLVLNGSQNQGWALNVTAGTLQVFNPVTAGKQVGSGGTISAGATLRTETSDTYTANASVAVNGTLDVVGGGESFGAVTGTGTVTNHGPGGGVALLSFQRNNTTWGGSIQDGGNVTAVAFTGTTAADTVTFTGHNRYTGDTTVGTTATFTLANGASMLFKPGSNGVSNKIAGTGTANLNGKLKLDLSAASPANGNSWSLVDVGALRETFGASFAVTDAAWISPAATKVNASANAIGDFVSGTSYVSGGNIYTGGSGPINLTGVTDPAPEAVYIAERYGNMTYTFGGLTIGNNYKVRLHFAEVFHNAANKRKFDVTINGVLQLDDYDIWVAAGNAQKKAVIEERTVAANASGAIIINFANVVDNGKICGIEIIDTRPGSPTPDFAKSGSVWTRTDGSKTWSFNQTTGVLSLAVAGGASNYSTWATANGISGEPGSSDHDHDGLSNLVEYALGKSPTVSSVPAGTYASGAVSFAKGAEAVANGDVTWAIEESDDLGVTDPWAVVTPAVNSPTAISYTLPAGKAKVFVRLAVQQP</sequence>
<evidence type="ECO:0000313" key="2">
    <source>
        <dbReference type="EMBL" id="MEK7949824.1"/>
    </source>
</evidence>
<protein>
    <submittedName>
        <fullName evidence="2">Malectin domain-containing carbohydrate-binding protein</fullName>
    </submittedName>
</protein>
<reference evidence="2 3" key="1">
    <citation type="submission" date="2024-04" db="EMBL/GenBank/DDBJ databases">
        <title>Luteolibacter sp. isolated from soil.</title>
        <authorList>
            <person name="An J."/>
        </authorList>
    </citation>
    <scope>NUCLEOTIDE SEQUENCE [LARGE SCALE GENOMIC DNA]</scope>
    <source>
        <strain evidence="2 3">Y139</strain>
    </source>
</reference>
<comment type="caution">
    <text evidence="2">The sequence shown here is derived from an EMBL/GenBank/DDBJ whole genome shotgun (WGS) entry which is preliminary data.</text>
</comment>
<proteinExistence type="predicted"/>
<evidence type="ECO:0000313" key="3">
    <source>
        <dbReference type="Proteomes" id="UP001371305"/>
    </source>
</evidence>
<dbReference type="Proteomes" id="UP001371305">
    <property type="component" value="Unassembled WGS sequence"/>
</dbReference>
<gene>
    <name evidence="2" type="ORF">WKV53_04940</name>
</gene>
<dbReference type="RefSeq" id="WP_341403240.1">
    <property type="nucleotide sequence ID" value="NZ_JBBUKT010000001.1"/>
</dbReference>
<organism evidence="2 3">
    <name type="scientific">Luteolibacter soli</name>
    <dbReference type="NCBI Taxonomy" id="3135280"/>
    <lineage>
        <taxon>Bacteria</taxon>
        <taxon>Pseudomonadati</taxon>
        <taxon>Verrucomicrobiota</taxon>
        <taxon>Verrucomicrobiia</taxon>
        <taxon>Verrucomicrobiales</taxon>
        <taxon>Verrucomicrobiaceae</taxon>
        <taxon>Luteolibacter</taxon>
    </lineage>
</organism>
<evidence type="ECO:0000259" key="1">
    <source>
        <dbReference type="Pfam" id="PF11721"/>
    </source>
</evidence>
<dbReference type="EMBL" id="JBBUKT010000001">
    <property type="protein sequence ID" value="MEK7949824.1"/>
    <property type="molecule type" value="Genomic_DNA"/>
</dbReference>
<dbReference type="InterPro" id="IPR021720">
    <property type="entry name" value="Malectin_dom"/>
</dbReference>